<feature type="region of interest" description="Disordered" evidence="1">
    <location>
        <begin position="318"/>
        <end position="345"/>
    </location>
</feature>
<evidence type="ECO:0000313" key="2">
    <source>
        <dbReference type="EMBL" id="KAF5334837.1"/>
    </source>
</evidence>
<evidence type="ECO:0000256" key="1">
    <source>
        <dbReference type="SAM" id="MobiDB-lite"/>
    </source>
</evidence>
<comment type="caution">
    <text evidence="4">The sequence shown here is derived from an EMBL/GenBank/DDBJ whole genome shotgun (WGS) entry which is preliminary data.</text>
</comment>
<dbReference type="EMBL" id="JAACJN010000550">
    <property type="protein sequence ID" value="KAF5339522.1"/>
    <property type="molecule type" value="Genomic_DNA"/>
</dbReference>
<organism evidence="4 5">
    <name type="scientific">Collybiopsis confluens</name>
    <dbReference type="NCBI Taxonomy" id="2823264"/>
    <lineage>
        <taxon>Eukaryota</taxon>
        <taxon>Fungi</taxon>
        <taxon>Dikarya</taxon>
        <taxon>Basidiomycota</taxon>
        <taxon>Agaricomycotina</taxon>
        <taxon>Agaricomycetes</taxon>
        <taxon>Agaricomycetidae</taxon>
        <taxon>Agaricales</taxon>
        <taxon>Marasmiineae</taxon>
        <taxon>Omphalotaceae</taxon>
        <taxon>Collybiopsis</taxon>
    </lineage>
</organism>
<dbReference type="Proteomes" id="UP000518752">
    <property type="component" value="Unassembled WGS sequence"/>
</dbReference>
<accession>A0A8H5FK37</accession>
<name>A0A8H5FK37_9AGAR</name>
<protein>
    <submittedName>
        <fullName evidence="4">Uncharacterized protein</fullName>
    </submittedName>
</protein>
<dbReference type="Pfam" id="PF14441">
    <property type="entry name" value="OTT_1508_deam"/>
    <property type="match status" value="1"/>
</dbReference>
<dbReference type="AlphaFoldDB" id="A0A8H5FK37"/>
<dbReference type="EMBL" id="JAACJN010000581">
    <property type="protein sequence ID" value="KAF5338190.1"/>
    <property type="molecule type" value="Genomic_DNA"/>
</dbReference>
<feature type="compositionally biased region" description="Acidic residues" evidence="1">
    <location>
        <begin position="335"/>
        <end position="345"/>
    </location>
</feature>
<dbReference type="InterPro" id="IPR027796">
    <property type="entry name" value="OTT_1508_deam-like"/>
</dbReference>
<sequence length="564" mass="63993">MSKQQKPSELTPREKLLWYASRNSRRLSDSSITRHRTSDNVCRVLAGMVSMLYWGDFSRAVPPIFAIALKLSADNRRRFIITVNQGFEYSQRGERTTVITPNAVNGERLLKNICGEINIFKQHHYKFAVQTCVDIWTHISLLENPKSAEEDFNLSCFRLCIPKIAHRLRQAFDYFGTFAVLQPVRDAFSLVPPHDTFHTDVICSIVPSSVELIRKLKAPPIEMVAANRYRVELRNQNIIMWLDTLDALFAALRLAFRFRNPSAKHKHSFKSVKLNREEVASMRLLLLTLDCLRPVFHVLFSAPWTSLDQTLRTNEERVQSLSKRSNPKASKLNMGEDEDEEDGYDEDYGECLPGITEERLHQPQRAADVYLRWIYSLSTSITAPALVMEGLESRSIFIPSTTYEMYQAPSFPSPERLLADQSEMFRKKLASAKCHAEAMLMAKFVPELAVGEVLWIAVCKKCCVLCALLAECLGDQIHIVSGCHGIIFPWILPNVSEEIAEKVLERLKTLLPNLGSSHFRMQSSGLASSIVSDDLAQVQSTKKQTIGERAAGILHTFGSRKQTE</sequence>
<feature type="compositionally biased region" description="Polar residues" evidence="1">
    <location>
        <begin position="319"/>
        <end position="328"/>
    </location>
</feature>
<reference evidence="4 5" key="1">
    <citation type="journal article" date="2020" name="ISME J.">
        <title>Uncovering the hidden diversity of litter-decomposition mechanisms in mushroom-forming fungi.</title>
        <authorList>
            <person name="Floudas D."/>
            <person name="Bentzer J."/>
            <person name="Ahren D."/>
            <person name="Johansson T."/>
            <person name="Persson P."/>
            <person name="Tunlid A."/>
        </authorList>
    </citation>
    <scope>NUCLEOTIDE SEQUENCE [LARGE SCALE GENOMIC DNA]</scope>
    <source>
        <strain evidence="4 5">CBS 406.79</strain>
    </source>
</reference>
<proteinExistence type="predicted"/>
<dbReference type="EMBL" id="JAACJN010000697">
    <property type="protein sequence ID" value="KAF5334837.1"/>
    <property type="molecule type" value="Genomic_DNA"/>
</dbReference>
<evidence type="ECO:0000313" key="4">
    <source>
        <dbReference type="EMBL" id="KAF5339522.1"/>
    </source>
</evidence>
<evidence type="ECO:0000313" key="5">
    <source>
        <dbReference type="Proteomes" id="UP000518752"/>
    </source>
</evidence>
<keyword evidence="5" id="KW-1185">Reference proteome</keyword>
<evidence type="ECO:0000313" key="3">
    <source>
        <dbReference type="EMBL" id="KAF5338190.1"/>
    </source>
</evidence>
<gene>
    <name evidence="3" type="ORF">D9757_014621</name>
    <name evidence="4" type="ORF">D9757_015187</name>
    <name evidence="2" type="ORF">D9757_015306</name>
</gene>